<dbReference type="OrthoDB" id="9804833at2"/>
<protein>
    <submittedName>
        <fullName evidence="2">Head protein</fullName>
    </submittedName>
</protein>
<dbReference type="Proteomes" id="UP000228621">
    <property type="component" value="Unassembled WGS sequence"/>
</dbReference>
<sequence>MAIITPALITSLQTGFKKNFQDGLGEAEPQFTEIATVIQSKTKSNTYGWLGKFPSLKKWVGERQLESMKAHGYTIVNEDFEGSVSVDRNDIEDDELGVYAPLMQEMGRSAGIHPDEVCWPLLRAGFTTLCYDGQNYFDTDHPVYEKADGTGAVESVANMAEDGTYTGPIWYVIDGSKVIKPIIFQERKKPVFVSMTKIDDEAVFTKKLFRYGVDCRDAAGFSFWQLAFANKRALNADNMWDAIKRMRAFKADGGRKLGIRPTKLVVPPELEDVATKLLEREIENNTSNELKGRLKLCVADYLDA</sequence>
<organism evidence="2 3">
    <name type="scientific">Pseudoalteromonas piscicida</name>
    <dbReference type="NCBI Taxonomy" id="43662"/>
    <lineage>
        <taxon>Bacteria</taxon>
        <taxon>Pseudomonadati</taxon>
        <taxon>Pseudomonadota</taxon>
        <taxon>Gammaproteobacteria</taxon>
        <taxon>Alteromonadales</taxon>
        <taxon>Pseudoalteromonadaceae</taxon>
        <taxon>Pseudoalteromonas</taxon>
    </lineage>
</organism>
<reference evidence="3" key="1">
    <citation type="journal article" date="2019" name="Genome Announc.">
        <title>Draft Genome Sequence of Pseudoalteromonas piscicida Strain 36Y ROTHPW, an Hypersaline Seawater Isolate from the South Coast of Sonora, Mexico.</title>
        <authorList>
            <person name="Sanchez-Diaz R."/>
            <person name="Molina-Garza Z.J."/>
            <person name="Cruz-Suarez L.E."/>
            <person name="Selvin J."/>
            <person name="Kiran G.S."/>
            <person name="Ibarra-Gamez J.C."/>
            <person name="Gomez-Gil B."/>
            <person name="Galaviz-Silva L."/>
        </authorList>
    </citation>
    <scope>NUCLEOTIDE SEQUENCE [LARGE SCALE GENOMIC DNA]</scope>
    <source>
        <strain evidence="3">36Y_RITHPW</strain>
    </source>
</reference>
<proteinExistence type="predicted"/>
<evidence type="ECO:0000313" key="3">
    <source>
        <dbReference type="Proteomes" id="UP000228621"/>
    </source>
</evidence>
<comment type="caution">
    <text evidence="2">The sequence shown here is derived from an EMBL/GenBank/DDBJ whole genome shotgun (WGS) entry which is preliminary data.</text>
</comment>
<name>A0A2A5JJA6_PSEO7</name>
<evidence type="ECO:0000313" key="2">
    <source>
        <dbReference type="EMBL" id="PCK29497.1"/>
    </source>
</evidence>
<accession>A0A2A5JJA6</accession>
<keyword evidence="3" id="KW-1185">Reference proteome</keyword>
<dbReference type="AlphaFoldDB" id="A0A2A5JJA6"/>
<dbReference type="EMBL" id="NKHF01000208">
    <property type="protein sequence ID" value="PCK29497.1"/>
    <property type="molecule type" value="Genomic_DNA"/>
</dbReference>
<feature type="domain" description="Bacteriophage Mu GpT" evidence="1">
    <location>
        <begin position="10"/>
        <end position="302"/>
    </location>
</feature>
<gene>
    <name evidence="2" type="ORF">CEX98_22480</name>
</gene>
<evidence type="ECO:0000259" key="1">
    <source>
        <dbReference type="Pfam" id="PF10124"/>
    </source>
</evidence>
<dbReference type="RefSeq" id="WP_099644161.1">
    <property type="nucleotide sequence ID" value="NZ_NKHF01000208.1"/>
</dbReference>
<dbReference type="InterPro" id="IPR018774">
    <property type="entry name" value="Phage_Mu_GpT"/>
</dbReference>
<dbReference type="Pfam" id="PF10124">
    <property type="entry name" value="Mu-like_gpT"/>
    <property type="match status" value="1"/>
</dbReference>